<comment type="caution">
    <text evidence="1">The sequence shown here is derived from an EMBL/GenBank/DDBJ whole genome shotgun (WGS) entry which is preliminary data.</text>
</comment>
<dbReference type="GO" id="GO:0016853">
    <property type="term" value="F:isomerase activity"/>
    <property type="evidence" value="ECO:0007669"/>
    <property type="project" value="UniProtKB-KW"/>
</dbReference>
<accession>A0ABV3S0B9</accession>
<dbReference type="InterPro" id="IPR036249">
    <property type="entry name" value="Thioredoxin-like_sf"/>
</dbReference>
<dbReference type="SUPFAM" id="SSF52833">
    <property type="entry name" value="Thioredoxin-like"/>
    <property type="match status" value="1"/>
</dbReference>
<dbReference type="InterPro" id="IPR046698">
    <property type="entry name" value="PedC-like"/>
</dbReference>
<organism evidence="1 2">
    <name type="scientific">Leuconostoc aquikimchii</name>
    <dbReference type="NCBI Taxonomy" id="3236804"/>
    <lineage>
        <taxon>Bacteria</taxon>
        <taxon>Bacillati</taxon>
        <taxon>Bacillota</taxon>
        <taxon>Bacilli</taxon>
        <taxon>Lactobacillales</taxon>
        <taxon>Lactobacillaceae</taxon>
        <taxon>Leuconostoc</taxon>
    </lineage>
</organism>
<proteinExistence type="predicted"/>
<evidence type="ECO:0000313" key="2">
    <source>
        <dbReference type="Proteomes" id="UP001556617"/>
    </source>
</evidence>
<keyword evidence="1" id="KW-0413">Isomerase</keyword>
<reference evidence="1 2" key="1">
    <citation type="submission" date="2024-07" db="EMBL/GenBank/DDBJ databases">
        <authorList>
            <person name="Yun M."/>
        </authorList>
    </citation>
    <scope>NUCLEOTIDE SEQUENCE [LARGE SCALE GENOMIC DNA]</scope>
    <source>
        <strain evidence="1 2">MS01</strain>
    </source>
</reference>
<dbReference type="Gene3D" id="3.40.30.10">
    <property type="entry name" value="Glutaredoxin"/>
    <property type="match status" value="1"/>
</dbReference>
<dbReference type="RefSeq" id="WP_367973102.1">
    <property type="nucleotide sequence ID" value="NZ_JBFPEQ010000001.1"/>
</dbReference>
<name>A0ABV3S0B9_9LACO</name>
<protein>
    <submittedName>
        <fullName evidence="1">PedC/BrcD family bacteriocin maturation disulfide isomerase</fullName>
    </submittedName>
</protein>
<dbReference type="Pfam" id="PF20207">
    <property type="entry name" value="DUF6568"/>
    <property type="match status" value="1"/>
</dbReference>
<dbReference type="Proteomes" id="UP001556617">
    <property type="component" value="Unassembled WGS sequence"/>
</dbReference>
<dbReference type="InterPro" id="IPR005985">
    <property type="entry name" value="PedC_BrcD"/>
</dbReference>
<keyword evidence="2" id="KW-1185">Reference proteome</keyword>
<sequence length="162" mass="18331">MKFKKWTAILGILSVFFIFGITKVDASEAIAEKGDQISFSDYNQNISQTESINPAQLVSMVESNKTFVLFVGYENCPYCRGFSPTLKQFMESSNIRIKYLDISKITSDQINNDFIDVYSKTLGITVAPTILLIKHAKVIHSYVGSDTNLNQLNTLKKYKYTD</sequence>
<dbReference type="NCBIfam" id="TIGR01295">
    <property type="entry name" value="PedC_BrcD"/>
    <property type="match status" value="1"/>
</dbReference>
<dbReference type="CDD" id="cd02947">
    <property type="entry name" value="TRX_family"/>
    <property type="match status" value="1"/>
</dbReference>
<gene>
    <name evidence="1" type="ORF">AB3K24_00365</name>
</gene>
<evidence type="ECO:0000313" key="1">
    <source>
        <dbReference type="EMBL" id="MEX0379816.1"/>
    </source>
</evidence>
<dbReference type="EMBL" id="JBFPER010000001">
    <property type="protein sequence ID" value="MEX0379816.1"/>
    <property type="molecule type" value="Genomic_DNA"/>
</dbReference>